<comment type="caution">
    <text evidence="1">The sequence shown here is derived from an EMBL/GenBank/DDBJ whole genome shotgun (WGS) entry which is preliminary data.</text>
</comment>
<reference evidence="1 2" key="1">
    <citation type="journal article" date="2022" name="Nat. Plants">
        <title>Genomes of leafy and leafless Platanthera orchids illuminate the evolution of mycoheterotrophy.</title>
        <authorList>
            <person name="Li M.H."/>
            <person name="Liu K.W."/>
            <person name="Li Z."/>
            <person name="Lu H.C."/>
            <person name="Ye Q.L."/>
            <person name="Zhang D."/>
            <person name="Wang J.Y."/>
            <person name="Li Y.F."/>
            <person name="Zhong Z.M."/>
            <person name="Liu X."/>
            <person name="Yu X."/>
            <person name="Liu D.K."/>
            <person name="Tu X.D."/>
            <person name="Liu B."/>
            <person name="Hao Y."/>
            <person name="Liao X.Y."/>
            <person name="Jiang Y.T."/>
            <person name="Sun W.H."/>
            <person name="Chen J."/>
            <person name="Chen Y.Q."/>
            <person name="Ai Y."/>
            <person name="Zhai J.W."/>
            <person name="Wu S.S."/>
            <person name="Zhou Z."/>
            <person name="Hsiao Y.Y."/>
            <person name="Wu W.L."/>
            <person name="Chen Y.Y."/>
            <person name="Lin Y.F."/>
            <person name="Hsu J.L."/>
            <person name="Li C.Y."/>
            <person name="Wang Z.W."/>
            <person name="Zhao X."/>
            <person name="Zhong W.Y."/>
            <person name="Ma X.K."/>
            <person name="Ma L."/>
            <person name="Huang J."/>
            <person name="Chen G.Z."/>
            <person name="Huang M.Z."/>
            <person name="Huang L."/>
            <person name="Peng D.H."/>
            <person name="Luo Y.B."/>
            <person name="Zou S.Q."/>
            <person name="Chen S.P."/>
            <person name="Lan S."/>
            <person name="Tsai W.C."/>
            <person name="Van de Peer Y."/>
            <person name="Liu Z.J."/>
        </authorList>
    </citation>
    <scope>NUCLEOTIDE SEQUENCE [LARGE SCALE GENOMIC DNA]</scope>
    <source>
        <strain evidence="1">Lor287</strain>
    </source>
</reference>
<gene>
    <name evidence="1" type="ORF">KSP39_PZI001715</name>
</gene>
<protein>
    <submittedName>
        <fullName evidence="1">Uncharacterized protein</fullName>
    </submittedName>
</protein>
<name>A0AAP0C0L1_9ASPA</name>
<dbReference type="AlphaFoldDB" id="A0AAP0C0L1"/>
<sequence>MNLLSSACFSYLVRFSTGIPPLRSSSFFNLCHSERYTPCTLLPPQFSTELPPLRSSCVFVQLRALHSMCTTPTILEWPSEQLNHAVTLKNKKPRTFNGGPNLYMGDNYIEMGHNQSCLGRNLIHLGFIDRNGSQARPEWDAPDPIGPDCVYGVLARERRNFRKSRIPSSRSGLTCTSNNNLTRVQWRESLFRFRCPAQGQREHAHPKPRRAIVFRVRSRPFIYLHQQEVRRAPPTVIPDVSNRRAPDRRRHLPCRPFPASSILPAELQISGSSRSASRSPAPVVLDIRSQTVDSSQPSISTCISFIICRVRSADAIELTRNLSVTSASPKILGLLYGKAGSLPPG</sequence>
<dbReference type="EMBL" id="JBBWWQ010000002">
    <property type="protein sequence ID" value="KAK8954780.1"/>
    <property type="molecule type" value="Genomic_DNA"/>
</dbReference>
<proteinExistence type="predicted"/>
<evidence type="ECO:0000313" key="2">
    <source>
        <dbReference type="Proteomes" id="UP001418222"/>
    </source>
</evidence>
<accession>A0AAP0C0L1</accession>
<dbReference type="Proteomes" id="UP001418222">
    <property type="component" value="Unassembled WGS sequence"/>
</dbReference>
<keyword evidence="2" id="KW-1185">Reference proteome</keyword>
<organism evidence="1 2">
    <name type="scientific">Platanthera zijinensis</name>
    <dbReference type="NCBI Taxonomy" id="2320716"/>
    <lineage>
        <taxon>Eukaryota</taxon>
        <taxon>Viridiplantae</taxon>
        <taxon>Streptophyta</taxon>
        <taxon>Embryophyta</taxon>
        <taxon>Tracheophyta</taxon>
        <taxon>Spermatophyta</taxon>
        <taxon>Magnoliopsida</taxon>
        <taxon>Liliopsida</taxon>
        <taxon>Asparagales</taxon>
        <taxon>Orchidaceae</taxon>
        <taxon>Orchidoideae</taxon>
        <taxon>Orchideae</taxon>
        <taxon>Orchidinae</taxon>
        <taxon>Platanthera</taxon>
    </lineage>
</organism>
<evidence type="ECO:0000313" key="1">
    <source>
        <dbReference type="EMBL" id="KAK8954780.1"/>
    </source>
</evidence>